<dbReference type="Proteomes" id="UP000741360">
    <property type="component" value="Unassembled WGS sequence"/>
</dbReference>
<accession>A0A932GRE5</accession>
<dbReference type="AlphaFoldDB" id="A0A932GRE5"/>
<dbReference type="InterPro" id="IPR027417">
    <property type="entry name" value="P-loop_NTPase"/>
</dbReference>
<dbReference type="Gene3D" id="3.40.50.300">
    <property type="entry name" value="P-loop containing nucleotide triphosphate hydrolases"/>
    <property type="match status" value="1"/>
</dbReference>
<proteinExistence type="predicted"/>
<dbReference type="Pfam" id="PF03008">
    <property type="entry name" value="DUF234"/>
    <property type="match status" value="1"/>
</dbReference>
<feature type="domain" description="DUF234" evidence="2">
    <location>
        <begin position="314"/>
        <end position="401"/>
    </location>
</feature>
<sequence length="463" mass="55041">MEFIDRERELSFLETQWKRSQAQLIILYGKRRVGKTELIHRFLQKKPAVYYVADRRPEPAHLKELAARFSAFFRDEFLSREGFSDWLSVFAYLKRKVREPFIWVIDEFPYLAENNRAISSLFQKGWDETLRHLPIFLILCGSSISMMESETLAHKAPLYGRRTGQIFLEPMGFYDAWKFFPKTAFEDFLYLYAVLGGTPAYLIRFDPEESLEENIRSQIFTKEEFLHREVEYFLREELREPRNYLAILKAVTSGKRKFGEIVNDTQQEKNTLTKYLHVLEDLHLIEKEVPATEKNPQRSKKGLYRLQDPFFVFWFEYVFPHKSDLELGETAVALRAWRRTFDRLVASTYERVSAHVVRKHEEDLFPLQRIGRWWDRNQEIDLVGVNDSENAILFGEAKWSTKPVGTDIYESLQGKARQVEWGKKGRKEHFCLFSRSSFTPAMKRLAQEQEVLLFHRDRLLPMK</sequence>
<gene>
    <name evidence="3" type="ORF">HYY65_12540</name>
</gene>
<dbReference type="Pfam" id="PF01637">
    <property type="entry name" value="ATPase_2"/>
    <property type="match status" value="1"/>
</dbReference>
<feature type="domain" description="ATPase" evidence="1">
    <location>
        <begin position="3"/>
        <end position="204"/>
    </location>
</feature>
<dbReference type="SUPFAM" id="SSF52540">
    <property type="entry name" value="P-loop containing nucleoside triphosphate hydrolases"/>
    <property type="match status" value="1"/>
</dbReference>
<dbReference type="InterPro" id="IPR004256">
    <property type="entry name" value="DUF234"/>
</dbReference>
<evidence type="ECO:0000259" key="2">
    <source>
        <dbReference type="Pfam" id="PF03008"/>
    </source>
</evidence>
<evidence type="ECO:0000259" key="1">
    <source>
        <dbReference type="Pfam" id="PF01637"/>
    </source>
</evidence>
<organism evidence="3 4">
    <name type="scientific">Tectimicrobiota bacterium</name>
    <dbReference type="NCBI Taxonomy" id="2528274"/>
    <lineage>
        <taxon>Bacteria</taxon>
        <taxon>Pseudomonadati</taxon>
        <taxon>Nitrospinota/Tectimicrobiota group</taxon>
        <taxon>Candidatus Tectimicrobiota</taxon>
    </lineage>
</organism>
<evidence type="ECO:0000313" key="3">
    <source>
        <dbReference type="EMBL" id="MBI3015852.1"/>
    </source>
</evidence>
<protein>
    <submittedName>
        <fullName evidence="3">ATP-binding protein</fullName>
    </submittedName>
</protein>
<dbReference type="InterPro" id="IPR011335">
    <property type="entry name" value="Restrct_endonuc-II-like"/>
</dbReference>
<name>A0A932GRE5_UNCTE</name>
<reference evidence="3" key="1">
    <citation type="submission" date="2020-07" db="EMBL/GenBank/DDBJ databases">
        <title>Huge and variable diversity of episymbiotic CPR bacteria and DPANN archaea in groundwater ecosystems.</title>
        <authorList>
            <person name="He C.Y."/>
            <person name="Keren R."/>
            <person name="Whittaker M."/>
            <person name="Farag I.F."/>
            <person name="Doudna J."/>
            <person name="Cate J.H.D."/>
            <person name="Banfield J.F."/>
        </authorList>
    </citation>
    <scope>NUCLEOTIDE SEQUENCE</scope>
    <source>
        <strain evidence="3">NC_groundwater_717_Ag_S-0.2um_59_8</strain>
    </source>
</reference>
<dbReference type="InterPro" id="IPR011579">
    <property type="entry name" value="ATPase_dom"/>
</dbReference>
<dbReference type="PANTHER" id="PTHR34704:SF1">
    <property type="entry name" value="ATPASE"/>
    <property type="match status" value="1"/>
</dbReference>
<evidence type="ECO:0000313" key="4">
    <source>
        <dbReference type="Proteomes" id="UP000741360"/>
    </source>
</evidence>
<dbReference type="InterPro" id="IPR036388">
    <property type="entry name" value="WH-like_DNA-bd_sf"/>
</dbReference>
<keyword evidence="3" id="KW-0547">Nucleotide-binding</keyword>
<dbReference type="EMBL" id="JACPSX010000241">
    <property type="protein sequence ID" value="MBI3015852.1"/>
    <property type="molecule type" value="Genomic_DNA"/>
</dbReference>
<dbReference type="Gene3D" id="1.10.10.10">
    <property type="entry name" value="Winged helix-like DNA-binding domain superfamily/Winged helix DNA-binding domain"/>
    <property type="match status" value="1"/>
</dbReference>
<keyword evidence="3" id="KW-0067">ATP-binding</keyword>
<comment type="caution">
    <text evidence="3">The sequence shown here is derived from an EMBL/GenBank/DDBJ whole genome shotgun (WGS) entry which is preliminary data.</text>
</comment>
<dbReference type="GO" id="GO:0005524">
    <property type="term" value="F:ATP binding"/>
    <property type="evidence" value="ECO:0007669"/>
    <property type="project" value="UniProtKB-KW"/>
</dbReference>
<dbReference type="SUPFAM" id="SSF52980">
    <property type="entry name" value="Restriction endonuclease-like"/>
    <property type="match status" value="1"/>
</dbReference>
<dbReference type="InterPro" id="IPR036390">
    <property type="entry name" value="WH_DNA-bd_sf"/>
</dbReference>
<dbReference type="PANTHER" id="PTHR34704">
    <property type="entry name" value="ATPASE"/>
    <property type="match status" value="1"/>
</dbReference>
<dbReference type="SUPFAM" id="SSF46785">
    <property type="entry name" value="Winged helix' DNA-binding domain"/>
    <property type="match status" value="1"/>
</dbReference>